<dbReference type="Proteomes" id="UP000306378">
    <property type="component" value="Unassembled WGS sequence"/>
</dbReference>
<dbReference type="Gene3D" id="3.40.50.1820">
    <property type="entry name" value="alpha/beta hydrolase"/>
    <property type="match status" value="1"/>
</dbReference>
<name>A0A5R8NYD2_9NOCA</name>
<comment type="caution">
    <text evidence="5">The sequence shown here is derived from an EMBL/GenBank/DDBJ whole genome shotgun (WGS) entry which is preliminary data.</text>
</comment>
<dbReference type="PANTHER" id="PTHR48081:SF30">
    <property type="entry name" value="ACETYL-HYDROLASE LIPR-RELATED"/>
    <property type="match status" value="1"/>
</dbReference>
<comment type="similarity">
    <text evidence="1">Belongs to the 'GDXG' lipolytic enzyme family.</text>
</comment>
<dbReference type="EMBL" id="VBUT01000002">
    <property type="protein sequence ID" value="TLF81297.1"/>
    <property type="molecule type" value="Genomic_DNA"/>
</dbReference>
<dbReference type="AlphaFoldDB" id="A0A5R8NYD2"/>
<evidence type="ECO:0000256" key="3">
    <source>
        <dbReference type="PROSITE-ProRule" id="PRU10038"/>
    </source>
</evidence>
<protein>
    <submittedName>
        <fullName evidence="5">Alpha/beta hydrolase</fullName>
    </submittedName>
</protein>
<evidence type="ECO:0000256" key="2">
    <source>
        <dbReference type="ARBA" id="ARBA00022801"/>
    </source>
</evidence>
<dbReference type="InterPro" id="IPR033140">
    <property type="entry name" value="Lipase_GDXG_put_SER_AS"/>
</dbReference>
<proteinExistence type="inferred from homology"/>
<feature type="active site" evidence="3">
    <location>
        <position position="186"/>
    </location>
</feature>
<evidence type="ECO:0000259" key="4">
    <source>
        <dbReference type="Pfam" id="PF07859"/>
    </source>
</evidence>
<organism evidence="5 6">
    <name type="scientific">Nocardia cyriacigeorgica</name>
    <dbReference type="NCBI Taxonomy" id="135487"/>
    <lineage>
        <taxon>Bacteria</taxon>
        <taxon>Bacillati</taxon>
        <taxon>Actinomycetota</taxon>
        <taxon>Actinomycetes</taxon>
        <taxon>Mycobacteriales</taxon>
        <taxon>Nocardiaceae</taxon>
        <taxon>Nocardia</taxon>
    </lineage>
</organism>
<evidence type="ECO:0000313" key="5">
    <source>
        <dbReference type="EMBL" id="TLF81297.1"/>
    </source>
</evidence>
<evidence type="ECO:0000313" key="6">
    <source>
        <dbReference type="Proteomes" id="UP000306378"/>
    </source>
</evidence>
<gene>
    <name evidence="5" type="ORF">FEK34_03460</name>
</gene>
<reference evidence="5 6" key="1">
    <citation type="submission" date="2019-05" db="EMBL/GenBank/DDBJ databases">
        <title>Genomes sequences of two Nocardia cyriacigeorgica environmental isolates, type strains Nocardia asteroides ATCC 19247 and Nocardia cyriacigeorgica DSM 44484.</title>
        <authorList>
            <person name="Vautrin F."/>
            <person name="Bergeron E."/>
            <person name="Dubost A."/>
            <person name="Abrouk D."/>
            <person name="Rodriguez Nava V."/>
            <person name="Pujic P."/>
        </authorList>
    </citation>
    <scope>NUCLEOTIDE SEQUENCE [LARGE SCALE GENOMIC DNA]</scope>
    <source>
        <strain evidence="5 6">EML 446</strain>
    </source>
</reference>
<dbReference type="GO" id="GO:0004806">
    <property type="term" value="F:triacylglycerol lipase activity"/>
    <property type="evidence" value="ECO:0007669"/>
    <property type="project" value="TreeGrafter"/>
</dbReference>
<feature type="domain" description="Alpha/beta hydrolase fold-3" evidence="4">
    <location>
        <begin position="112"/>
        <end position="313"/>
    </location>
</feature>
<dbReference type="Pfam" id="PF07859">
    <property type="entry name" value="Abhydrolase_3"/>
    <property type="match status" value="1"/>
</dbReference>
<evidence type="ECO:0000256" key="1">
    <source>
        <dbReference type="ARBA" id="ARBA00010515"/>
    </source>
</evidence>
<dbReference type="InterPro" id="IPR029058">
    <property type="entry name" value="AB_hydrolase_fold"/>
</dbReference>
<dbReference type="SUPFAM" id="SSF53474">
    <property type="entry name" value="alpha/beta-Hydrolases"/>
    <property type="match status" value="1"/>
</dbReference>
<dbReference type="PROSITE" id="PS01174">
    <property type="entry name" value="LIPASE_GDXG_SER"/>
    <property type="match status" value="1"/>
</dbReference>
<dbReference type="PANTHER" id="PTHR48081">
    <property type="entry name" value="AB HYDROLASE SUPERFAMILY PROTEIN C4A8.06C"/>
    <property type="match status" value="1"/>
</dbReference>
<sequence length="351" mass="38419">MTRAASTTRRQDSDCVTITEPRPRASRRMRAADRALKLTARNLLDLGVQANQRGLLTDDRCIRILRGVDSWAAILRPPRGTRTHPVDFGEFRAEWVWSRGTNGPDDDPRGAILYFHGGALVTGGLNTHRRIVARLSEHTGLPVLNVDYRQIPDAHIVETVDDCVHAYRYLLDRAFPPDRIVIAGDSAGGGLVFSTALAVRDRRLPTPAALVALAPWADYDPARRSRHPNDATDSVLSAAILATPMRWGMLIDGHLDPRWSPVNHDFTGLPPTLIQVGSGEVLLADAEQLAGCSAAAGVPLQLQIWDNAIHVFHAGADLIPDARHAFTEIGAFVRSTLDHTEPPTSEKREPA</sequence>
<dbReference type="InterPro" id="IPR050300">
    <property type="entry name" value="GDXG_lipolytic_enzyme"/>
</dbReference>
<accession>A0A5R8NYD2</accession>
<keyword evidence="2 5" id="KW-0378">Hydrolase</keyword>
<dbReference type="InterPro" id="IPR013094">
    <property type="entry name" value="AB_hydrolase_3"/>
</dbReference>